<feature type="transmembrane region" description="Helical" evidence="1">
    <location>
        <begin position="129"/>
        <end position="149"/>
    </location>
</feature>
<proteinExistence type="predicted"/>
<dbReference type="RefSeq" id="WP_090618399.1">
    <property type="nucleotide sequence ID" value="NZ_FOFD01000003.1"/>
</dbReference>
<dbReference type="EMBL" id="FOFD01000003">
    <property type="protein sequence ID" value="SEQ97430.1"/>
    <property type="molecule type" value="Genomic_DNA"/>
</dbReference>
<keyword evidence="1" id="KW-0812">Transmembrane</keyword>
<name>A0A1H9KE50_9EURY</name>
<sequence length="287" mass="29936">MNLELIPLLIIVLLMISAGGADVETTEFVIEGDHEMTEHRGALIVGDATITVPSTETVSGPVYVIGGEFRVNGTVDGDVTQLSGSLVVEDGATIGGELQHIGGSEELSDDAVITERTTVVFESAESGPVAAYTPFVLTTLMLALVGSLLSRKHELLLDTVGTAVQDHPLISFTVGALLFVTFLSVFVFMAFTLILLPVSILGLLIGLLIISYGIIALGYLAGQQLNTPRVGLPTGLGTVAIMVLLQVIGLIPILGDLIAGGLLLTGLGAVVLTYFGLQEFEPVSLPE</sequence>
<evidence type="ECO:0000256" key="1">
    <source>
        <dbReference type="SAM" id="Phobius"/>
    </source>
</evidence>
<feature type="transmembrane region" description="Helical" evidence="1">
    <location>
        <begin position="232"/>
        <end position="251"/>
    </location>
</feature>
<gene>
    <name evidence="2" type="ORF">SAMN04489841_2900</name>
</gene>
<feature type="transmembrane region" description="Helical" evidence="1">
    <location>
        <begin position="169"/>
        <end position="194"/>
    </location>
</feature>
<protein>
    <recommendedName>
        <fullName evidence="4">Polymer-forming protein</fullName>
    </recommendedName>
</protein>
<organism evidence="2 3">
    <name type="scientific">Natrinema salaciae</name>
    <dbReference type="NCBI Taxonomy" id="1186196"/>
    <lineage>
        <taxon>Archaea</taxon>
        <taxon>Methanobacteriati</taxon>
        <taxon>Methanobacteriota</taxon>
        <taxon>Stenosarchaea group</taxon>
        <taxon>Halobacteria</taxon>
        <taxon>Halobacteriales</taxon>
        <taxon>Natrialbaceae</taxon>
        <taxon>Natrinema</taxon>
    </lineage>
</organism>
<evidence type="ECO:0000313" key="3">
    <source>
        <dbReference type="Proteomes" id="UP000199114"/>
    </source>
</evidence>
<dbReference type="STRING" id="1186196.SAMN04489841_2900"/>
<feature type="transmembrane region" description="Helical" evidence="1">
    <location>
        <begin position="257"/>
        <end position="277"/>
    </location>
</feature>
<dbReference type="Proteomes" id="UP000199114">
    <property type="component" value="Unassembled WGS sequence"/>
</dbReference>
<keyword evidence="1" id="KW-1133">Transmembrane helix</keyword>
<dbReference type="AlphaFoldDB" id="A0A1H9KE50"/>
<reference evidence="3" key="1">
    <citation type="submission" date="2016-10" db="EMBL/GenBank/DDBJ databases">
        <authorList>
            <person name="Varghese N."/>
            <person name="Submissions S."/>
        </authorList>
    </citation>
    <scope>NUCLEOTIDE SEQUENCE [LARGE SCALE GENOMIC DNA]</scope>
    <source>
        <strain evidence="3">DSM 25055</strain>
    </source>
</reference>
<evidence type="ECO:0008006" key="4">
    <source>
        <dbReference type="Google" id="ProtNLM"/>
    </source>
</evidence>
<feature type="transmembrane region" description="Helical" evidence="1">
    <location>
        <begin position="200"/>
        <end position="220"/>
    </location>
</feature>
<accession>A0A1H9KE50</accession>
<evidence type="ECO:0000313" key="2">
    <source>
        <dbReference type="EMBL" id="SEQ97430.1"/>
    </source>
</evidence>
<keyword evidence="1" id="KW-0472">Membrane</keyword>
<dbReference type="OrthoDB" id="204502at2157"/>
<keyword evidence="3" id="KW-1185">Reference proteome</keyword>